<name>A0ABD5UZH2_9EURY</name>
<accession>A0ABD5UZH2</accession>
<feature type="transmembrane region" description="Helical" evidence="1">
    <location>
        <begin position="12"/>
        <end position="30"/>
    </location>
</feature>
<feature type="transmembrane region" description="Helical" evidence="1">
    <location>
        <begin position="248"/>
        <end position="272"/>
    </location>
</feature>
<comment type="caution">
    <text evidence="2">The sequence shown here is derived from an EMBL/GenBank/DDBJ whole genome shotgun (WGS) entry which is preliminary data.</text>
</comment>
<evidence type="ECO:0000256" key="1">
    <source>
        <dbReference type="SAM" id="Phobius"/>
    </source>
</evidence>
<feature type="transmembrane region" description="Helical" evidence="1">
    <location>
        <begin position="76"/>
        <end position="92"/>
    </location>
</feature>
<dbReference type="RefSeq" id="WP_379744409.1">
    <property type="nucleotide sequence ID" value="NZ_JBHSVN010000001.1"/>
</dbReference>
<evidence type="ECO:0000313" key="2">
    <source>
        <dbReference type="EMBL" id="MFC6893149.1"/>
    </source>
</evidence>
<gene>
    <name evidence="2" type="ORF">ACFQE9_11120</name>
</gene>
<proteinExistence type="predicted"/>
<organism evidence="2 3">
    <name type="scientific">Halopenitus salinus</name>
    <dbReference type="NCBI Taxonomy" id="1198295"/>
    <lineage>
        <taxon>Archaea</taxon>
        <taxon>Methanobacteriati</taxon>
        <taxon>Methanobacteriota</taxon>
        <taxon>Stenosarchaea group</taxon>
        <taxon>Halobacteria</taxon>
        <taxon>Halobacteriales</taxon>
        <taxon>Haloferacaceae</taxon>
        <taxon>Halopenitus</taxon>
    </lineage>
</organism>
<protein>
    <submittedName>
        <fullName evidence="2">DUF63 family protein</fullName>
    </submittedName>
</protein>
<feature type="transmembrane region" description="Helical" evidence="1">
    <location>
        <begin position="104"/>
        <end position="124"/>
    </location>
</feature>
<evidence type="ECO:0000313" key="3">
    <source>
        <dbReference type="Proteomes" id="UP001596296"/>
    </source>
</evidence>
<keyword evidence="1" id="KW-0812">Transmembrane</keyword>
<dbReference type="InterPro" id="IPR002749">
    <property type="entry name" value="DUF63"/>
</dbReference>
<keyword evidence="1" id="KW-0472">Membrane</keyword>
<feature type="transmembrane region" description="Helical" evidence="1">
    <location>
        <begin position="168"/>
        <end position="193"/>
    </location>
</feature>
<dbReference type="EMBL" id="JBHSXL010000009">
    <property type="protein sequence ID" value="MFC6893149.1"/>
    <property type="molecule type" value="Genomic_DNA"/>
</dbReference>
<sequence>MAFLPEGFTLPALPHLLVLLAAVGLVGAAFRRSPPRVESRHVLALAPWMVVGSCLHVLYVIGALPEAARPFAGTPAVYLTVAAIAGAVWIAIDSTEAIPASRVPTVLAASGVAALVSVVAVALAAGARSGSLSPTWPAAALVLAVPIAAGTWFALVRAVPRASITGEVGALAVFAHALDGVSTAVGVDVLGFGERTPLSRLVMEAAAGLPTPEAMGVGWLFVLVKLAVASLVVVLFADYVEEDPTEGYLLLGLVAAVGLGPGAHNLLLFTVWGA</sequence>
<keyword evidence="1" id="KW-1133">Transmembrane helix</keyword>
<dbReference type="PANTHER" id="PTHR40700:SF1">
    <property type="entry name" value="DUF63 DOMAIN-CONTAINING PROTEIN"/>
    <property type="match status" value="1"/>
</dbReference>
<dbReference type="Proteomes" id="UP001596296">
    <property type="component" value="Unassembled WGS sequence"/>
</dbReference>
<reference evidence="2 3" key="1">
    <citation type="journal article" date="2019" name="Int. J. Syst. Evol. Microbiol.">
        <title>The Global Catalogue of Microorganisms (GCM) 10K type strain sequencing project: providing services to taxonomists for standard genome sequencing and annotation.</title>
        <authorList>
            <consortium name="The Broad Institute Genomics Platform"/>
            <consortium name="The Broad Institute Genome Sequencing Center for Infectious Disease"/>
            <person name="Wu L."/>
            <person name="Ma J."/>
        </authorList>
    </citation>
    <scope>NUCLEOTIDE SEQUENCE [LARGE SCALE GENOMIC DNA]</scope>
    <source>
        <strain evidence="2 3">SKJ47</strain>
    </source>
</reference>
<feature type="transmembrane region" description="Helical" evidence="1">
    <location>
        <begin position="136"/>
        <end position="156"/>
    </location>
</feature>
<dbReference type="AlphaFoldDB" id="A0ABD5UZH2"/>
<feature type="transmembrane region" description="Helical" evidence="1">
    <location>
        <begin position="217"/>
        <end position="236"/>
    </location>
</feature>
<feature type="transmembrane region" description="Helical" evidence="1">
    <location>
        <begin position="42"/>
        <end position="64"/>
    </location>
</feature>
<keyword evidence="3" id="KW-1185">Reference proteome</keyword>
<dbReference type="PANTHER" id="PTHR40700">
    <property type="entry name" value="HYPOTHETICAL MEMBRANE PROTEIN, CONSERVED, DUF63 FAMILY"/>
    <property type="match status" value="1"/>
</dbReference>
<dbReference type="Pfam" id="PF01889">
    <property type="entry name" value="DUF63"/>
    <property type="match status" value="1"/>
</dbReference>